<gene>
    <name evidence="2" type="ORF">V5E97_00700</name>
</gene>
<organism evidence="2">
    <name type="scientific">Singulisphaera sp. Ch08</name>
    <dbReference type="NCBI Taxonomy" id="3120278"/>
    <lineage>
        <taxon>Bacteria</taxon>
        <taxon>Pseudomonadati</taxon>
        <taxon>Planctomycetota</taxon>
        <taxon>Planctomycetia</taxon>
        <taxon>Isosphaerales</taxon>
        <taxon>Isosphaeraceae</taxon>
        <taxon>Singulisphaera</taxon>
    </lineage>
</organism>
<feature type="region of interest" description="Disordered" evidence="1">
    <location>
        <begin position="1"/>
        <end position="21"/>
    </location>
</feature>
<dbReference type="AlphaFoldDB" id="A0AAU7CUT1"/>
<evidence type="ECO:0000313" key="2">
    <source>
        <dbReference type="EMBL" id="XBH08446.1"/>
    </source>
</evidence>
<sequence>MDAQPKSSNREEPKPAERVRPASATQILNLLNQCPMDVYKALGLDPAETQLSMPTDGRGARIRASVKRGEAVSVPTRITLTHDNRRLSVPVEVDTDFQDFRPL</sequence>
<reference evidence="2" key="1">
    <citation type="submission" date="2024-05" db="EMBL/GenBank/DDBJ databases">
        <title>Planctomycetes of the genus Singulisphaera possess chitinolytic capabilities.</title>
        <authorList>
            <person name="Ivanova A."/>
        </authorList>
    </citation>
    <scope>NUCLEOTIDE SEQUENCE</scope>
    <source>
        <strain evidence="2">Ch08T</strain>
    </source>
</reference>
<feature type="compositionally biased region" description="Basic and acidic residues" evidence="1">
    <location>
        <begin position="8"/>
        <end position="20"/>
    </location>
</feature>
<name>A0AAU7CUT1_9BACT</name>
<protein>
    <submittedName>
        <fullName evidence="2">Uncharacterized protein</fullName>
    </submittedName>
</protein>
<evidence type="ECO:0000256" key="1">
    <source>
        <dbReference type="SAM" id="MobiDB-lite"/>
    </source>
</evidence>
<dbReference type="RefSeq" id="WP_406701310.1">
    <property type="nucleotide sequence ID" value="NZ_CP155447.1"/>
</dbReference>
<proteinExistence type="predicted"/>
<dbReference type="EMBL" id="CP155447">
    <property type="protein sequence ID" value="XBH08446.1"/>
    <property type="molecule type" value="Genomic_DNA"/>
</dbReference>
<accession>A0AAU7CUT1</accession>